<evidence type="ECO:0000313" key="6">
    <source>
        <dbReference type="Proteomes" id="UP000252255"/>
    </source>
</evidence>
<protein>
    <submittedName>
        <fullName evidence="5">Transcriptional regulator</fullName>
    </submittedName>
</protein>
<dbReference type="GO" id="GO:0003700">
    <property type="term" value="F:DNA-binding transcription factor activity"/>
    <property type="evidence" value="ECO:0007669"/>
    <property type="project" value="InterPro"/>
</dbReference>
<proteinExistence type="predicted"/>
<evidence type="ECO:0000256" key="3">
    <source>
        <dbReference type="ARBA" id="ARBA00023163"/>
    </source>
</evidence>
<feature type="domain" description="HTH marR-type" evidence="4">
    <location>
        <begin position="10"/>
        <end position="147"/>
    </location>
</feature>
<accession>A0A367X7E6</accession>
<dbReference type="InterPro" id="IPR039422">
    <property type="entry name" value="MarR/SlyA-like"/>
</dbReference>
<dbReference type="EMBL" id="JPWI01000001">
    <property type="protein sequence ID" value="RCK49399.1"/>
    <property type="molecule type" value="Genomic_DNA"/>
</dbReference>
<dbReference type="PROSITE" id="PS50995">
    <property type="entry name" value="HTH_MARR_2"/>
    <property type="match status" value="1"/>
</dbReference>
<dbReference type="SUPFAM" id="SSF46785">
    <property type="entry name" value="Winged helix' DNA-binding domain"/>
    <property type="match status" value="1"/>
</dbReference>
<gene>
    <name evidence="5" type="ORF">TH30_03560</name>
</gene>
<dbReference type="PANTHER" id="PTHR33164:SF64">
    <property type="entry name" value="TRANSCRIPTIONAL REGULATOR SLYA"/>
    <property type="match status" value="1"/>
</dbReference>
<evidence type="ECO:0000256" key="2">
    <source>
        <dbReference type="ARBA" id="ARBA00023125"/>
    </source>
</evidence>
<evidence type="ECO:0000313" key="5">
    <source>
        <dbReference type="EMBL" id="RCK49399.1"/>
    </source>
</evidence>
<dbReference type="GO" id="GO:0006950">
    <property type="term" value="P:response to stress"/>
    <property type="evidence" value="ECO:0007669"/>
    <property type="project" value="TreeGrafter"/>
</dbReference>
<keyword evidence="3" id="KW-0804">Transcription</keyword>
<dbReference type="PANTHER" id="PTHR33164">
    <property type="entry name" value="TRANSCRIPTIONAL REGULATOR, MARR FAMILY"/>
    <property type="match status" value="1"/>
</dbReference>
<reference evidence="5 6" key="1">
    <citation type="submission" date="2014-07" db="EMBL/GenBank/DDBJ databases">
        <title>Draft genome sequence of Thalassospira profundimaris PR54-5.</title>
        <authorList>
            <person name="Lai Q."/>
            <person name="Shao Z."/>
        </authorList>
    </citation>
    <scope>NUCLEOTIDE SEQUENCE [LARGE SCALE GENOMIC DNA]</scope>
    <source>
        <strain evidence="5 6">PR54-5</strain>
    </source>
</reference>
<dbReference type="OrthoDB" id="7427954at2"/>
<dbReference type="InterPro" id="IPR036388">
    <property type="entry name" value="WH-like_DNA-bd_sf"/>
</dbReference>
<evidence type="ECO:0000256" key="1">
    <source>
        <dbReference type="ARBA" id="ARBA00023015"/>
    </source>
</evidence>
<dbReference type="Proteomes" id="UP000252255">
    <property type="component" value="Unassembled WGS sequence"/>
</dbReference>
<sequence>MENIDLETPYLTLGSALMRVARCWQREVNRTLVAHGLSQTMVMPLIVLHRSRGAVRQGIIAEEIGVEGPSLVRVIDQLERDGLISRVCDPTDRRAKMVALTEDGKQKAAEIEKLLGELRGELTANIPSENLGITLDVMRALLDQLALRDKVPQGG</sequence>
<keyword evidence="1" id="KW-0805">Transcription regulation</keyword>
<dbReference type="RefSeq" id="WP_114096656.1">
    <property type="nucleotide sequence ID" value="NZ_JPWI01000001.1"/>
</dbReference>
<dbReference type="PRINTS" id="PR00598">
    <property type="entry name" value="HTHMARR"/>
</dbReference>
<name>A0A367X7E6_9PROT</name>
<dbReference type="Gene3D" id="1.10.10.10">
    <property type="entry name" value="Winged helix-like DNA-binding domain superfamily/Winged helix DNA-binding domain"/>
    <property type="match status" value="1"/>
</dbReference>
<keyword evidence="2" id="KW-0238">DNA-binding</keyword>
<dbReference type="InterPro" id="IPR036390">
    <property type="entry name" value="WH_DNA-bd_sf"/>
</dbReference>
<dbReference type="InterPro" id="IPR000835">
    <property type="entry name" value="HTH_MarR-typ"/>
</dbReference>
<dbReference type="AlphaFoldDB" id="A0A367X7E6"/>
<dbReference type="InterPro" id="IPR023187">
    <property type="entry name" value="Tscrpt_reg_MarR-type_CS"/>
</dbReference>
<organism evidence="5 6">
    <name type="scientific">Thalassospira profundimaris</name>
    <dbReference type="NCBI Taxonomy" id="502049"/>
    <lineage>
        <taxon>Bacteria</taxon>
        <taxon>Pseudomonadati</taxon>
        <taxon>Pseudomonadota</taxon>
        <taxon>Alphaproteobacteria</taxon>
        <taxon>Rhodospirillales</taxon>
        <taxon>Thalassospiraceae</taxon>
        <taxon>Thalassospira</taxon>
    </lineage>
</organism>
<dbReference type="PROSITE" id="PS01117">
    <property type="entry name" value="HTH_MARR_1"/>
    <property type="match status" value="1"/>
</dbReference>
<dbReference type="Pfam" id="PF01047">
    <property type="entry name" value="MarR"/>
    <property type="match status" value="1"/>
</dbReference>
<comment type="caution">
    <text evidence="5">The sequence shown here is derived from an EMBL/GenBank/DDBJ whole genome shotgun (WGS) entry which is preliminary data.</text>
</comment>
<dbReference type="GO" id="GO:0003677">
    <property type="term" value="F:DNA binding"/>
    <property type="evidence" value="ECO:0007669"/>
    <property type="project" value="UniProtKB-KW"/>
</dbReference>
<dbReference type="SMART" id="SM00347">
    <property type="entry name" value="HTH_MARR"/>
    <property type="match status" value="1"/>
</dbReference>
<evidence type="ECO:0000259" key="4">
    <source>
        <dbReference type="PROSITE" id="PS50995"/>
    </source>
</evidence>